<gene>
    <name evidence="9" type="ORF">TRUGW13939_05462</name>
</gene>
<dbReference type="RefSeq" id="XP_035344518.1">
    <property type="nucleotide sequence ID" value="XM_035488625.1"/>
</dbReference>
<organism evidence="9 10">
    <name type="scientific">Talaromyces rugulosus</name>
    <name type="common">Penicillium rugulosum</name>
    <dbReference type="NCBI Taxonomy" id="121627"/>
    <lineage>
        <taxon>Eukaryota</taxon>
        <taxon>Fungi</taxon>
        <taxon>Dikarya</taxon>
        <taxon>Ascomycota</taxon>
        <taxon>Pezizomycotina</taxon>
        <taxon>Eurotiomycetes</taxon>
        <taxon>Eurotiomycetidae</taxon>
        <taxon>Eurotiales</taxon>
        <taxon>Trichocomaceae</taxon>
        <taxon>Talaromyces</taxon>
        <taxon>Talaromyces sect. Islandici</taxon>
    </lineage>
</organism>
<dbReference type="GO" id="GO:0000027">
    <property type="term" value="P:ribosomal large subunit assembly"/>
    <property type="evidence" value="ECO:0007669"/>
    <property type="project" value="InterPro"/>
</dbReference>
<sequence>MPVSKRARLVHESKTTKKNHKEQTRRLFTNIRESVDKYDRLFVFSVDNMRNTYLKDVRTEFSDSRIFFGKTKVMAIALGNTAETAYAENLDKLTPFLTGAVGLLFTSRPPADVLAYFDSFSPLDFARAGTVSTRAFTIPNGVVYSRAGEIPVSDDEPISHTVEPALRKLGVPTRLIKGKVLLELTDGEKGYLVCREGETLDSRQTTILKMFGVASSEFRVLMKAQWEREDHTVTVLEKSDAEMDVE</sequence>
<keyword evidence="6" id="KW-0690">Ribosome biogenesis</keyword>
<comment type="subcellular location">
    <subcellularLocation>
        <location evidence="6">Cytoplasm</location>
    </subcellularLocation>
    <subcellularLocation>
        <location evidence="6">Nucleus</location>
        <location evidence="6">Nucleolus</location>
    </subcellularLocation>
</comment>
<comment type="similarity">
    <text evidence="2 6">Belongs to the universal ribosomal protein uL10 family.</text>
</comment>
<dbReference type="InterPro" id="IPR001790">
    <property type="entry name" value="Ribosomal_uL10"/>
</dbReference>
<evidence type="ECO:0000256" key="6">
    <source>
        <dbReference type="RuleBase" id="RU364039"/>
    </source>
</evidence>
<dbReference type="SUPFAM" id="SSF160369">
    <property type="entry name" value="Ribosomal protein L10-like"/>
    <property type="match status" value="1"/>
</dbReference>
<dbReference type="InterPro" id="IPR043164">
    <property type="entry name" value="Ribosomal_uL10-like_insert_sf"/>
</dbReference>
<evidence type="ECO:0000256" key="3">
    <source>
        <dbReference type="ARBA" id="ARBA00011117"/>
    </source>
</evidence>
<dbReference type="InterPro" id="IPR051742">
    <property type="entry name" value="Ribosome_Assembly_uL10"/>
</dbReference>
<dbReference type="KEGG" id="trg:TRUGW13939_05462"/>
<dbReference type="GO" id="GO:0005730">
    <property type="term" value="C:nucleolus"/>
    <property type="evidence" value="ECO:0007669"/>
    <property type="project" value="UniProtKB-SubCell"/>
</dbReference>
<dbReference type="CDD" id="cd05796">
    <property type="entry name" value="Ribosomal_P0_like"/>
    <property type="match status" value="1"/>
</dbReference>
<dbReference type="AlphaFoldDB" id="A0A7H8QWB4"/>
<reference evidence="10" key="1">
    <citation type="submission" date="2020-06" db="EMBL/GenBank/DDBJ databases">
        <title>A chromosome-scale genome assembly of Talaromyces rugulosus W13939.</title>
        <authorList>
            <person name="Wang B."/>
            <person name="Guo L."/>
            <person name="Ye K."/>
            <person name="Wang L."/>
        </authorList>
    </citation>
    <scope>NUCLEOTIDE SEQUENCE [LARGE SCALE GENOMIC DNA]</scope>
    <source>
        <strain evidence="10">W13939</strain>
    </source>
</reference>
<dbReference type="GeneID" id="55992959"/>
<dbReference type="Pfam" id="PF17777">
    <property type="entry name" value="RL10P_insert"/>
    <property type="match status" value="1"/>
</dbReference>
<evidence type="ECO:0000256" key="2">
    <source>
        <dbReference type="ARBA" id="ARBA00008889"/>
    </source>
</evidence>
<dbReference type="EMBL" id="CP055900">
    <property type="protein sequence ID" value="QKX58340.1"/>
    <property type="molecule type" value="Genomic_DNA"/>
</dbReference>
<dbReference type="Gene3D" id="3.90.105.20">
    <property type="match status" value="1"/>
</dbReference>
<comment type="subunit">
    <text evidence="3 6">Associates with the pre-60S ribosomal particle.</text>
</comment>
<dbReference type="PANTHER" id="PTHR45841:SF1">
    <property type="entry name" value="MRNA TURNOVER PROTEIN 4 HOMOLOG"/>
    <property type="match status" value="1"/>
</dbReference>
<dbReference type="FunFam" id="3.90.105.20:FF:000003">
    <property type="entry name" value="Ribosome assembly factor mrt4"/>
    <property type="match status" value="1"/>
</dbReference>
<evidence type="ECO:0000256" key="4">
    <source>
        <dbReference type="ARBA" id="ARBA00022490"/>
    </source>
</evidence>
<proteinExistence type="inferred from homology"/>
<name>A0A7H8QWB4_TALRU</name>
<dbReference type="GO" id="GO:0000956">
    <property type="term" value="P:nuclear-transcribed mRNA catabolic process"/>
    <property type="evidence" value="ECO:0007669"/>
    <property type="project" value="TreeGrafter"/>
</dbReference>
<comment type="function">
    <text evidence="1 6">Component of the ribosome assembly machinery. Nuclear paralog of the ribosomal protein P0, it binds pre-60S subunits at an early stage of assembly in the nucleolus, and is replaced by P0 in cytoplasmic pre-60S subunits and mature 80S ribosomes.</text>
</comment>
<dbReference type="OrthoDB" id="10262308at2759"/>
<evidence type="ECO:0000256" key="1">
    <source>
        <dbReference type="ARBA" id="ARBA00004046"/>
    </source>
</evidence>
<dbReference type="PANTHER" id="PTHR45841">
    <property type="entry name" value="MRNA TURNOVER PROTEIN 4 MRTO4"/>
    <property type="match status" value="1"/>
</dbReference>
<keyword evidence="4 6" id="KW-0963">Cytoplasm</keyword>
<dbReference type="InterPro" id="IPR040637">
    <property type="entry name" value="Ribosomal_uL10-like_insert"/>
</dbReference>
<evidence type="ECO:0000313" key="10">
    <source>
        <dbReference type="Proteomes" id="UP000509510"/>
    </source>
</evidence>
<dbReference type="GO" id="GO:0003723">
    <property type="term" value="F:RNA binding"/>
    <property type="evidence" value="ECO:0007669"/>
    <property type="project" value="TreeGrafter"/>
</dbReference>
<evidence type="ECO:0000256" key="7">
    <source>
        <dbReference type="SAM" id="MobiDB-lite"/>
    </source>
</evidence>
<dbReference type="GO" id="GO:0006364">
    <property type="term" value="P:rRNA processing"/>
    <property type="evidence" value="ECO:0007669"/>
    <property type="project" value="TreeGrafter"/>
</dbReference>
<keyword evidence="10" id="KW-1185">Reference proteome</keyword>
<evidence type="ECO:0000256" key="5">
    <source>
        <dbReference type="ARBA" id="ARBA00023242"/>
    </source>
</evidence>
<keyword evidence="5 6" id="KW-0539">Nucleus</keyword>
<dbReference type="Proteomes" id="UP000509510">
    <property type="component" value="Chromosome III"/>
</dbReference>
<dbReference type="InterPro" id="IPR033867">
    <property type="entry name" value="Mrt4"/>
</dbReference>
<protein>
    <recommendedName>
        <fullName evidence="6">Ribosome assembly factor mrt4</fullName>
    </recommendedName>
</protein>
<evidence type="ECO:0000313" key="9">
    <source>
        <dbReference type="EMBL" id="QKX58340.1"/>
    </source>
</evidence>
<dbReference type="Gene3D" id="3.30.70.1730">
    <property type="match status" value="1"/>
</dbReference>
<evidence type="ECO:0000259" key="8">
    <source>
        <dbReference type="Pfam" id="PF17777"/>
    </source>
</evidence>
<feature type="compositionally biased region" description="Basic and acidic residues" evidence="7">
    <location>
        <begin position="9"/>
        <end position="22"/>
    </location>
</feature>
<dbReference type="FunFam" id="3.30.70.1730:FF:000005">
    <property type="entry name" value="Ribosome assembly factor mrt4"/>
    <property type="match status" value="1"/>
</dbReference>
<dbReference type="InterPro" id="IPR043141">
    <property type="entry name" value="Ribosomal_uL10-like_sf"/>
</dbReference>
<dbReference type="Pfam" id="PF00466">
    <property type="entry name" value="Ribosomal_L10"/>
    <property type="match status" value="1"/>
</dbReference>
<dbReference type="GO" id="GO:0005737">
    <property type="term" value="C:cytoplasm"/>
    <property type="evidence" value="ECO:0007669"/>
    <property type="project" value="UniProtKB-SubCell"/>
</dbReference>
<accession>A0A7H8QWB4</accession>
<dbReference type="GO" id="GO:0030687">
    <property type="term" value="C:preribosome, large subunit precursor"/>
    <property type="evidence" value="ECO:0007669"/>
    <property type="project" value="TreeGrafter"/>
</dbReference>
<feature type="domain" description="Large ribosomal subunit protein uL10-like insertion" evidence="8">
    <location>
        <begin position="126"/>
        <end position="213"/>
    </location>
</feature>
<feature type="region of interest" description="Disordered" evidence="7">
    <location>
        <begin position="1"/>
        <end position="22"/>
    </location>
</feature>